<gene>
    <name evidence="1" type="ORF">Tcan_15023</name>
</gene>
<name>A0A0B2UM23_TOXCA</name>
<protein>
    <submittedName>
        <fullName evidence="1">Uncharacterized protein</fullName>
    </submittedName>
</protein>
<proteinExistence type="predicted"/>
<sequence>MAIAVELPSPGGRMGKDWPTASSWKVNAQPVGQKCIQMTQWLINLTNDEATRTQNNEANFRLFPAMAIAVELPSPGGRMGKDGGEGRDDNRSVGYQWISAYKTMPMVLKAVAKVMEGYISSKVVAEMSVSAADKVPLMKQD</sequence>
<evidence type="ECO:0000313" key="1">
    <source>
        <dbReference type="EMBL" id="KHN72076.1"/>
    </source>
</evidence>
<organism evidence="1 2">
    <name type="scientific">Toxocara canis</name>
    <name type="common">Canine roundworm</name>
    <dbReference type="NCBI Taxonomy" id="6265"/>
    <lineage>
        <taxon>Eukaryota</taxon>
        <taxon>Metazoa</taxon>
        <taxon>Ecdysozoa</taxon>
        <taxon>Nematoda</taxon>
        <taxon>Chromadorea</taxon>
        <taxon>Rhabditida</taxon>
        <taxon>Spirurina</taxon>
        <taxon>Ascaridomorpha</taxon>
        <taxon>Ascaridoidea</taxon>
        <taxon>Toxocaridae</taxon>
        <taxon>Toxocara</taxon>
    </lineage>
</organism>
<accession>A0A0B2UM23</accession>
<dbReference type="AlphaFoldDB" id="A0A0B2UM23"/>
<keyword evidence="2" id="KW-1185">Reference proteome</keyword>
<reference evidence="1 2" key="1">
    <citation type="submission" date="2014-11" db="EMBL/GenBank/DDBJ databases">
        <title>Genetic blueprint of the zoonotic pathogen Toxocara canis.</title>
        <authorList>
            <person name="Zhu X.-Q."/>
            <person name="Korhonen P.K."/>
            <person name="Cai H."/>
            <person name="Young N.D."/>
            <person name="Nejsum P."/>
            <person name="von Samson-Himmelstjerna G."/>
            <person name="Boag P.R."/>
            <person name="Tan P."/>
            <person name="Li Q."/>
            <person name="Min J."/>
            <person name="Yang Y."/>
            <person name="Wang X."/>
            <person name="Fang X."/>
            <person name="Hall R.S."/>
            <person name="Hofmann A."/>
            <person name="Sternberg P.W."/>
            <person name="Jex A.R."/>
            <person name="Gasser R.B."/>
        </authorList>
    </citation>
    <scope>NUCLEOTIDE SEQUENCE [LARGE SCALE GENOMIC DNA]</scope>
    <source>
        <strain evidence="1">PN_DK_2014</strain>
    </source>
</reference>
<dbReference type="EMBL" id="JPKZ01003647">
    <property type="protein sequence ID" value="KHN72076.1"/>
    <property type="molecule type" value="Genomic_DNA"/>
</dbReference>
<dbReference type="Proteomes" id="UP000031036">
    <property type="component" value="Unassembled WGS sequence"/>
</dbReference>
<comment type="caution">
    <text evidence="1">The sequence shown here is derived from an EMBL/GenBank/DDBJ whole genome shotgun (WGS) entry which is preliminary data.</text>
</comment>
<evidence type="ECO:0000313" key="2">
    <source>
        <dbReference type="Proteomes" id="UP000031036"/>
    </source>
</evidence>